<dbReference type="SFLD" id="SFLDG01135">
    <property type="entry name" value="C1.5.6:_HAD__Beta-PGM__Phospha"/>
    <property type="match status" value="1"/>
</dbReference>
<dbReference type="RefSeq" id="WP_097328741.1">
    <property type="nucleotide sequence ID" value="NZ_OBDY01000042.1"/>
</dbReference>
<dbReference type="InterPro" id="IPR051600">
    <property type="entry name" value="Beta-PGM-like"/>
</dbReference>
<dbReference type="InterPro" id="IPR023214">
    <property type="entry name" value="HAD_sf"/>
</dbReference>
<dbReference type="GO" id="GO:0046872">
    <property type="term" value="F:metal ion binding"/>
    <property type="evidence" value="ECO:0007669"/>
    <property type="project" value="UniProtKB-KW"/>
</dbReference>
<dbReference type="InterPro" id="IPR023198">
    <property type="entry name" value="PGP-like_dom2"/>
</dbReference>
<dbReference type="EMBL" id="OBDY01000042">
    <property type="protein sequence ID" value="SNY72251.1"/>
    <property type="molecule type" value="Genomic_DNA"/>
</dbReference>
<dbReference type="InterPro" id="IPR036412">
    <property type="entry name" value="HAD-like_sf"/>
</dbReference>
<dbReference type="Gene3D" id="3.40.50.1000">
    <property type="entry name" value="HAD superfamily/HAD-like"/>
    <property type="match status" value="1"/>
</dbReference>
<dbReference type="NCBIfam" id="TIGR01509">
    <property type="entry name" value="HAD-SF-IA-v3"/>
    <property type="match status" value="1"/>
</dbReference>
<dbReference type="OrthoDB" id="9812856at2"/>
<name>A0A285KLT4_9ACTN</name>
<evidence type="ECO:0000256" key="2">
    <source>
        <dbReference type="ARBA" id="ARBA00006171"/>
    </source>
</evidence>
<reference evidence="5 6" key="1">
    <citation type="submission" date="2017-09" db="EMBL/GenBank/DDBJ databases">
        <authorList>
            <person name="Ehlers B."/>
            <person name="Leendertz F.H."/>
        </authorList>
    </citation>
    <scope>NUCLEOTIDE SEQUENCE [LARGE SCALE GENOMIC DNA]</scope>
    <source>
        <strain evidence="5 6">CGMCC 4.6857</strain>
    </source>
</reference>
<dbReference type="PANTHER" id="PTHR46193">
    <property type="entry name" value="6-PHOSPHOGLUCONATE PHOSPHATASE"/>
    <property type="match status" value="1"/>
</dbReference>
<dbReference type="SFLD" id="SFLDG01129">
    <property type="entry name" value="C1.5:_HAD__Beta-PGM__Phosphata"/>
    <property type="match status" value="1"/>
</dbReference>
<dbReference type="SFLD" id="SFLDS00003">
    <property type="entry name" value="Haloacid_Dehalogenase"/>
    <property type="match status" value="1"/>
</dbReference>
<dbReference type="GO" id="GO:0003824">
    <property type="term" value="F:catalytic activity"/>
    <property type="evidence" value="ECO:0007669"/>
    <property type="project" value="UniProtKB-ARBA"/>
</dbReference>
<keyword evidence="4" id="KW-0460">Magnesium</keyword>
<keyword evidence="6" id="KW-1185">Reference proteome</keyword>
<proteinExistence type="inferred from homology"/>
<dbReference type="Gene3D" id="1.10.150.240">
    <property type="entry name" value="Putative phosphatase, domain 2"/>
    <property type="match status" value="1"/>
</dbReference>
<dbReference type="Proteomes" id="UP000219612">
    <property type="component" value="Unassembled WGS sequence"/>
</dbReference>
<evidence type="ECO:0000313" key="6">
    <source>
        <dbReference type="Proteomes" id="UP000219612"/>
    </source>
</evidence>
<keyword evidence="3" id="KW-0479">Metal-binding</keyword>
<organism evidence="5 6">
    <name type="scientific">Paractinoplanes atraurantiacus</name>
    <dbReference type="NCBI Taxonomy" id="1036182"/>
    <lineage>
        <taxon>Bacteria</taxon>
        <taxon>Bacillati</taxon>
        <taxon>Actinomycetota</taxon>
        <taxon>Actinomycetes</taxon>
        <taxon>Micromonosporales</taxon>
        <taxon>Micromonosporaceae</taxon>
        <taxon>Paractinoplanes</taxon>
    </lineage>
</organism>
<evidence type="ECO:0000256" key="4">
    <source>
        <dbReference type="ARBA" id="ARBA00022842"/>
    </source>
</evidence>
<comment type="similarity">
    <text evidence="2">Belongs to the HAD-like hydrolase superfamily. CbbY/CbbZ/Gph/YieH family.</text>
</comment>
<sequence length="233" mass="24486">MISAVFFDCDGVLVDSEPITNGVLRTMLIDLGWEISERDCVDLFVGKALRDEWAIIQKQTGFRIDDAWLASFRGRRDEALRSSLVPIDGVQETVRAVASLMGERFACVSGADRGKVEMQLKLAGLDGYFGDRVFSGMEVPRSKPAPDVYLAAAEALKVDPAAAVVIEDSVAGVTAGVAAGATVFGFAPASPTHASPDVLRAAGASLVFTHMSELPGLLTASSGAGEVRASPTP</sequence>
<dbReference type="Pfam" id="PF00702">
    <property type="entry name" value="Hydrolase"/>
    <property type="match status" value="1"/>
</dbReference>
<protein>
    <submittedName>
        <fullName evidence="5">Haloacid dehalogenase superfamily, subfamily IA, variant 3 with third motif having DD or ED</fullName>
    </submittedName>
</protein>
<dbReference type="PANTHER" id="PTHR46193:SF10">
    <property type="entry name" value="6-PHOSPHOGLUCONATE PHOSPHATASE"/>
    <property type="match status" value="1"/>
</dbReference>
<evidence type="ECO:0000256" key="3">
    <source>
        <dbReference type="ARBA" id="ARBA00022723"/>
    </source>
</evidence>
<evidence type="ECO:0000313" key="5">
    <source>
        <dbReference type="EMBL" id="SNY72251.1"/>
    </source>
</evidence>
<dbReference type="SUPFAM" id="SSF56784">
    <property type="entry name" value="HAD-like"/>
    <property type="match status" value="1"/>
</dbReference>
<evidence type="ECO:0000256" key="1">
    <source>
        <dbReference type="ARBA" id="ARBA00001946"/>
    </source>
</evidence>
<dbReference type="InterPro" id="IPR006439">
    <property type="entry name" value="HAD-SF_hydro_IA"/>
</dbReference>
<dbReference type="AlphaFoldDB" id="A0A285KLT4"/>
<comment type="cofactor">
    <cofactor evidence="1">
        <name>Mg(2+)</name>
        <dbReference type="ChEBI" id="CHEBI:18420"/>
    </cofactor>
</comment>
<accession>A0A285KLT4</accession>
<gene>
    <name evidence="5" type="ORF">SAMN05421748_14218</name>
</gene>